<name>A0A2P2IHI5_RHIMU</name>
<dbReference type="AlphaFoldDB" id="A0A2P2IHI5"/>
<protein>
    <submittedName>
        <fullName evidence="1">Uncharacterized protein</fullName>
    </submittedName>
</protein>
<organism evidence="1">
    <name type="scientific">Rhizophora mucronata</name>
    <name type="common">Asiatic mangrove</name>
    <dbReference type="NCBI Taxonomy" id="61149"/>
    <lineage>
        <taxon>Eukaryota</taxon>
        <taxon>Viridiplantae</taxon>
        <taxon>Streptophyta</taxon>
        <taxon>Embryophyta</taxon>
        <taxon>Tracheophyta</taxon>
        <taxon>Spermatophyta</taxon>
        <taxon>Magnoliopsida</taxon>
        <taxon>eudicotyledons</taxon>
        <taxon>Gunneridae</taxon>
        <taxon>Pentapetalae</taxon>
        <taxon>rosids</taxon>
        <taxon>fabids</taxon>
        <taxon>Malpighiales</taxon>
        <taxon>Rhizophoraceae</taxon>
        <taxon>Rhizophora</taxon>
    </lineage>
</organism>
<accession>A0A2P2IHI5</accession>
<evidence type="ECO:0000313" key="1">
    <source>
        <dbReference type="EMBL" id="MBW80696.1"/>
    </source>
</evidence>
<sequence>MASCVFHNSGRLQSDSHSMGNMYFNEHVLS</sequence>
<proteinExistence type="predicted"/>
<reference evidence="1" key="1">
    <citation type="submission" date="2018-02" db="EMBL/GenBank/DDBJ databases">
        <title>Rhizophora mucronata_Transcriptome.</title>
        <authorList>
            <person name="Meera S.P."/>
            <person name="Sreeshan A."/>
            <person name="Augustine A."/>
        </authorList>
    </citation>
    <scope>NUCLEOTIDE SEQUENCE</scope>
    <source>
        <tissue evidence="1">Leaf</tissue>
    </source>
</reference>
<dbReference type="EMBL" id="GGEC01000213">
    <property type="protein sequence ID" value="MBW80696.1"/>
    <property type="molecule type" value="Transcribed_RNA"/>
</dbReference>